<evidence type="ECO:0000256" key="2">
    <source>
        <dbReference type="ARBA" id="ARBA00022692"/>
    </source>
</evidence>
<accession>A0A1E3W7S9</accession>
<evidence type="ECO:0000256" key="4">
    <source>
        <dbReference type="ARBA" id="ARBA00023136"/>
    </source>
</evidence>
<dbReference type="OrthoDB" id="7341345at2"/>
<evidence type="ECO:0000256" key="1">
    <source>
        <dbReference type="ARBA" id="ARBA00004167"/>
    </source>
</evidence>
<name>A0A1E3W7S9_9HYPH</name>
<keyword evidence="4 6" id="KW-0472">Membrane</keyword>
<proteinExistence type="predicted"/>
<feature type="coiled-coil region" evidence="5">
    <location>
        <begin position="174"/>
        <end position="208"/>
    </location>
</feature>
<sequence>MRPLKQRLRPDNLPNEQRVMRGKTGRTIYLLLLFVFGLAVVNYLFGDYILLQADGLVLRDQNVIATPYVARVESVDITEGQAVKVGDALLKLQSTEILERLADLSTKRADLMAKATDFKIRAESVTQLLPLAERRADEAVNTIKQFDDLAAARLVTSARYQEALKVSYEANRDRVNLKTQRNVLQEELKSLDDALEDAHDAISKVEALYAEGTVLSPVSGSIGASIPSVGNVYRPGEPILSIYYGEPYILVYLPRRYLFPISVGMTVSITDGRDSTEGVVDEILPVTDTLPKEFQNTFKPSDRSQLAKIKIDDSGEFPLNQKVSVSRFPPVLEMLNVRSLLGLGSDD</sequence>
<protein>
    <submittedName>
        <fullName evidence="7">Uncharacterized protein</fullName>
    </submittedName>
</protein>
<dbReference type="AlphaFoldDB" id="A0A1E3W7S9"/>
<dbReference type="GO" id="GO:0016020">
    <property type="term" value="C:membrane"/>
    <property type="evidence" value="ECO:0007669"/>
    <property type="project" value="UniProtKB-SubCell"/>
</dbReference>
<evidence type="ECO:0000313" key="7">
    <source>
        <dbReference type="EMBL" id="ODS01853.1"/>
    </source>
</evidence>
<keyword evidence="2 6" id="KW-0812">Transmembrane</keyword>
<dbReference type="RefSeq" id="WP_069624801.1">
    <property type="nucleotide sequence ID" value="NZ_LPWD01000423.1"/>
</dbReference>
<feature type="transmembrane region" description="Helical" evidence="6">
    <location>
        <begin position="28"/>
        <end position="51"/>
    </location>
</feature>
<dbReference type="Gene3D" id="2.40.50.100">
    <property type="match status" value="1"/>
</dbReference>
<dbReference type="EMBL" id="LPWD01000423">
    <property type="protein sequence ID" value="ODS01853.1"/>
    <property type="molecule type" value="Genomic_DNA"/>
</dbReference>
<evidence type="ECO:0000313" key="8">
    <source>
        <dbReference type="Proteomes" id="UP000095042"/>
    </source>
</evidence>
<evidence type="ECO:0000256" key="6">
    <source>
        <dbReference type="SAM" id="Phobius"/>
    </source>
</evidence>
<reference evidence="7 8" key="1">
    <citation type="journal article" date="2016" name="Environ. Microbiol.">
        <title>New Methyloceanibacter diversity from North Sea sediments includes methanotroph containing solely the soluble methane monooxygenase.</title>
        <authorList>
            <person name="Vekeman B."/>
            <person name="Kerckhof F.M."/>
            <person name="Cremers G."/>
            <person name="de Vos P."/>
            <person name="Vandamme P."/>
            <person name="Boon N."/>
            <person name="Op den Camp H.J."/>
            <person name="Heylen K."/>
        </authorList>
    </citation>
    <scope>NUCLEOTIDE SEQUENCE [LARGE SCALE GENOMIC DNA]</scope>
    <source>
        <strain evidence="7 8">R-67177</strain>
    </source>
</reference>
<dbReference type="Gene3D" id="1.10.287.470">
    <property type="entry name" value="Helix hairpin bin"/>
    <property type="match status" value="1"/>
</dbReference>
<keyword evidence="3 6" id="KW-1133">Transmembrane helix</keyword>
<gene>
    <name evidence="7" type="ORF">AUC71_02865</name>
</gene>
<keyword evidence="5" id="KW-0175">Coiled coil</keyword>
<organism evidence="7 8">
    <name type="scientific">Methyloceanibacter marginalis</name>
    <dbReference type="NCBI Taxonomy" id="1774971"/>
    <lineage>
        <taxon>Bacteria</taxon>
        <taxon>Pseudomonadati</taxon>
        <taxon>Pseudomonadota</taxon>
        <taxon>Alphaproteobacteria</taxon>
        <taxon>Hyphomicrobiales</taxon>
        <taxon>Hyphomicrobiaceae</taxon>
        <taxon>Methyloceanibacter</taxon>
    </lineage>
</organism>
<dbReference type="InterPro" id="IPR050739">
    <property type="entry name" value="MFP"/>
</dbReference>
<comment type="subcellular location">
    <subcellularLocation>
        <location evidence="1">Membrane</location>
        <topology evidence="1">Single-pass membrane protein</topology>
    </subcellularLocation>
</comment>
<comment type="caution">
    <text evidence="7">The sequence shown here is derived from an EMBL/GenBank/DDBJ whole genome shotgun (WGS) entry which is preliminary data.</text>
</comment>
<keyword evidence="8" id="KW-1185">Reference proteome</keyword>
<evidence type="ECO:0000256" key="5">
    <source>
        <dbReference type="SAM" id="Coils"/>
    </source>
</evidence>
<dbReference type="PANTHER" id="PTHR30386:SF26">
    <property type="entry name" value="TRANSPORT PROTEIN COMB"/>
    <property type="match status" value="1"/>
</dbReference>
<dbReference type="PANTHER" id="PTHR30386">
    <property type="entry name" value="MEMBRANE FUSION SUBUNIT OF EMRAB-TOLC MULTIDRUG EFFLUX PUMP"/>
    <property type="match status" value="1"/>
</dbReference>
<dbReference type="Proteomes" id="UP000095042">
    <property type="component" value="Unassembled WGS sequence"/>
</dbReference>
<evidence type="ECO:0000256" key="3">
    <source>
        <dbReference type="ARBA" id="ARBA00022989"/>
    </source>
</evidence>